<dbReference type="RefSeq" id="WP_093959647.1">
    <property type="nucleotide sequence ID" value="NZ_NEWD01000004.1"/>
</dbReference>
<evidence type="ECO:0000313" key="1">
    <source>
        <dbReference type="EMBL" id="OXN01458.1"/>
    </source>
</evidence>
<dbReference type="AlphaFoldDB" id="A0A229W0R8"/>
<proteinExistence type="predicted"/>
<protein>
    <submittedName>
        <fullName evidence="1">Uncharacterized protein</fullName>
    </submittedName>
</protein>
<keyword evidence="2" id="KW-1185">Reference proteome</keyword>
<organism evidence="1 2">
    <name type="scientific">Bifidobacterium vansinderenii</name>
    <dbReference type="NCBI Taxonomy" id="1984871"/>
    <lineage>
        <taxon>Bacteria</taxon>
        <taxon>Bacillati</taxon>
        <taxon>Actinomycetota</taxon>
        <taxon>Actinomycetes</taxon>
        <taxon>Bifidobacteriales</taxon>
        <taxon>Bifidobacteriaceae</taxon>
        <taxon>Bifidobacterium</taxon>
    </lineage>
</organism>
<gene>
    <name evidence="1" type="ORF">Tam10B_0461</name>
</gene>
<accession>A0A229W0R8</accession>
<sequence length="89" mass="10245">MSIISDEANRLYPDPYQRLAYTNGALRPPTPPEIDAMAHALADFSRMRYRPGDPDDWDRLPEPIRQTWREEALHALNALHTAMIIEETA</sequence>
<dbReference type="OrthoDB" id="3533156at2"/>
<evidence type="ECO:0000313" key="2">
    <source>
        <dbReference type="Proteomes" id="UP000215433"/>
    </source>
</evidence>
<dbReference type="Proteomes" id="UP000215433">
    <property type="component" value="Unassembled WGS sequence"/>
</dbReference>
<name>A0A229W0R8_9BIFI</name>
<comment type="caution">
    <text evidence="1">The sequence shown here is derived from an EMBL/GenBank/DDBJ whole genome shotgun (WGS) entry which is preliminary data.</text>
</comment>
<reference evidence="1 2" key="1">
    <citation type="submission" date="2017-05" db="EMBL/GenBank/DDBJ databases">
        <title>Bifidobacterium vansinderenii sp. nov.</title>
        <authorList>
            <person name="Lugli G.A."/>
            <person name="Duranti S."/>
            <person name="Mangifesta M."/>
        </authorList>
    </citation>
    <scope>NUCLEOTIDE SEQUENCE [LARGE SCALE GENOMIC DNA]</scope>
    <source>
        <strain evidence="1 2">Tam10B</strain>
    </source>
</reference>
<dbReference type="EMBL" id="NEWD01000004">
    <property type="protein sequence ID" value="OXN01458.1"/>
    <property type="molecule type" value="Genomic_DNA"/>
</dbReference>